<dbReference type="EMBL" id="QGLO01000004">
    <property type="protein sequence ID" value="PXY92101.1"/>
    <property type="molecule type" value="Genomic_DNA"/>
</dbReference>
<protein>
    <recommendedName>
        <fullName evidence="3">DUF2750 domain-containing protein</fullName>
    </recommendedName>
</protein>
<name>A0A2V4DV84_9GAMM</name>
<proteinExistence type="predicted"/>
<reference evidence="1 2" key="1">
    <citation type="submission" date="2018-05" db="EMBL/GenBank/DDBJ databases">
        <title>Reference genomes for bee gut microbiota database.</title>
        <authorList>
            <person name="Ellegaard K.M."/>
        </authorList>
    </citation>
    <scope>NUCLEOTIDE SEQUENCE [LARGE SCALE GENOMIC DNA]</scope>
    <source>
        <strain evidence="1 2">ESL0172</strain>
    </source>
</reference>
<evidence type="ECO:0008006" key="3">
    <source>
        <dbReference type="Google" id="ProtNLM"/>
    </source>
</evidence>
<evidence type="ECO:0000313" key="2">
    <source>
        <dbReference type="Proteomes" id="UP000247673"/>
    </source>
</evidence>
<comment type="caution">
    <text evidence="1">The sequence shown here is derived from an EMBL/GenBank/DDBJ whole genome shotgun (WGS) entry which is preliminary data.</text>
</comment>
<evidence type="ECO:0000313" key="1">
    <source>
        <dbReference type="EMBL" id="PXY92101.1"/>
    </source>
</evidence>
<gene>
    <name evidence="1" type="ORF">DKK78_07315</name>
</gene>
<dbReference type="Pfam" id="PF11042">
    <property type="entry name" value="DUF2750"/>
    <property type="match status" value="1"/>
</dbReference>
<dbReference type="InterPro" id="IPR021284">
    <property type="entry name" value="DUF2750"/>
</dbReference>
<organism evidence="1 2">
    <name type="scientific">Gilliamella apis</name>
    <dbReference type="NCBI Taxonomy" id="1970738"/>
    <lineage>
        <taxon>Bacteria</taxon>
        <taxon>Pseudomonadati</taxon>
        <taxon>Pseudomonadota</taxon>
        <taxon>Gammaproteobacteria</taxon>
        <taxon>Orbales</taxon>
        <taxon>Orbaceae</taxon>
        <taxon>Gilliamella</taxon>
    </lineage>
</organism>
<sequence>MHLDLTKSEVTDSLLGSENMDNIKLLNVQSLDSHKRLEYLIRKVADFELIWSSYGDNGWLLLSDENGRRITPFWPEKEFVNEYNITHKYDYFAKKMDLYYFLDKWINGLAKDKIDIVLFPVKEKESIIISPLQLKALIENELEQYSIQEFDYDVVI</sequence>
<accession>A0A2V4DV84</accession>
<dbReference type="OrthoDB" id="2936081at2"/>
<dbReference type="Proteomes" id="UP000247673">
    <property type="component" value="Unassembled WGS sequence"/>
</dbReference>
<keyword evidence="2" id="KW-1185">Reference proteome</keyword>
<dbReference type="AlphaFoldDB" id="A0A2V4DV84"/>